<dbReference type="PANTHER" id="PTHR48103">
    <property type="entry name" value="MIDASIN-RELATED"/>
    <property type="match status" value="1"/>
</dbReference>
<feature type="compositionally biased region" description="Basic and acidic residues" evidence="11">
    <location>
        <begin position="4850"/>
        <end position="4872"/>
    </location>
</feature>
<comment type="function">
    <text evidence="9">Nuclear chaperone required for maturation and nuclear export of pre-60S ribosome subunits.</text>
</comment>
<dbReference type="SUPFAM" id="SSF53300">
    <property type="entry name" value="vWA-like"/>
    <property type="match status" value="1"/>
</dbReference>
<feature type="compositionally biased region" description="Acidic residues" evidence="11">
    <location>
        <begin position="4596"/>
        <end position="4608"/>
    </location>
</feature>
<feature type="compositionally biased region" description="Basic and acidic residues" evidence="11">
    <location>
        <begin position="5018"/>
        <end position="5062"/>
    </location>
</feature>
<dbReference type="InterPro" id="IPR011704">
    <property type="entry name" value="ATPase_dyneun-rel_AAA"/>
</dbReference>
<dbReference type="GO" id="GO:0005730">
    <property type="term" value="C:nucleolus"/>
    <property type="evidence" value="ECO:0007669"/>
    <property type="project" value="UniProtKB-SubCell"/>
</dbReference>
<evidence type="ECO:0000256" key="5">
    <source>
        <dbReference type="ARBA" id="ARBA00022741"/>
    </source>
</evidence>
<evidence type="ECO:0000256" key="8">
    <source>
        <dbReference type="ARBA" id="ARBA00023242"/>
    </source>
</evidence>
<keyword evidence="8 9" id="KW-0539">Nucleus</keyword>
<dbReference type="KEGG" id="tet:TTHERM_00070730"/>
<keyword evidence="7 9" id="KW-0143">Chaperone</keyword>
<feature type="compositionally biased region" description="Acidic residues" evidence="11">
    <location>
        <begin position="4832"/>
        <end position="4849"/>
    </location>
</feature>
<feature type="compositionally biased region" description="Basic residues" evidence="11">
    <location>
        <begin position="4817"/>
        <end position="4826"/>
    </location>
</feature>
<feature type="compositionally biased region" description="Acidic residues" evidence="11">
    <location>
        <begin position="4769"/>
        <end position="4781"/>
    </location>
</feature>
<dbReference type="InterPro" id="IPR036465">
    <property type="entry name" value="vWFA_dom_sf"/>
</dbReference>
<dbReference type="InterPro" id="IPR040848">
    <property type="entry name" value="AAA_lid_7"/>
</dbReference>
<feature type="domain" description="VWFA" evidence="12">
    <location>
        <begin position="5214"/>
        <end position="5412"/>
    </location>
</feature>
<evidence type="ECO:0000256" key="2">
    <source>
        <dbReference type="ARBA" id="ARBA00004642"/>
    </source>
</evidence>
<evidence type="ECO:0000256" key="1">
    <source>
        <dbReference type="ARBA" id="ARBA00004604"/>
    </source>
</evidence>
<feature type="compositionally biased region" description="Basic and acidic residues" evidence="11">
    <location>
        <begin position="4534"/>
        <end position="4544"/>
    </location>
</feature>
<feature type="compositionally biased region" description="Polar residues" evidence="11">
    <location>
        <begin position="5074"/>
        <end position="5083"/>
    </location>
</feature>
<dbReference type="OrthoDB" id="5186at2759"/>
<reference evidence="14" key="1">
    <citation type="journal article" date="2006" name="PLoS Biol.">
        <title>Macronuclear genome sequence of the ciliate Tetrahymena thermophila, a model eukaryote.</title>
        <authorList>
            <person name="Eisen J.A."/>
            <person name="Coyne R.S."/>
            <person name="Wu M."/>
            <person name="Wu D."/>
            <person name="Thiagarajan M."/>
            <person name="Wortman J.R."/>
            <person name="Badger J.H."/>
            <person name="Ren Q."/>
            <person name="Amedeo P."/>
            <person name="Jones K.M."/>
            <person name="Tallon L.J."/>
            <person name="Delcher A.L."/>
            <person name="Salzberg S.L."/>
            <person name="Silva J.C."/>
            <person name="Haas B.J."/>
            <person name="Majoros W.H."/>
            <person name="Farzad M."/>
            <person name="Carlton J.M."/>
            <person name="Smith R.K. Jr."/>
            <person name="Garg J."/>
            <person name="Pearlman R.E."/>
            <person name="Karrer K.M."/>
            <person name="Sun L."/>
            <person name="Manning G."/>
            <person name="Elde N.C."/>
            <person name="Turkewitz A.P."/>
            <person name="Asai D.J."/>
            <person name="Wilkes D.E."/>
            <person name="Wang Y."/>
            <person name="Cai H."/>
            <person name="Collins K."/>
            <person name="Stewart B.A."/>
            <person name="Lee S.R."/>
            <person name="Wilamowska K."/>
            <person name="Weinberg Z."/>
            <person name="Ruzzo W.L."/>
            <person name="Wloga D."/>
            <person name="Gaertig J."/>
            <person name="Frankel J."/>
            <person name="Tsao C.-C."/>
            <person name="Gorovsky M.A."/>
            <person name="Keeling P.J."/>
            <person name="Waller R.F."/>
            <person name="Patron N.J."/>
            <person name="Cherry J.M."/>
            <person name="Stover N.A."/>
            <person name="Krieger C.J."/>
            <person name="del Toro C."/>
            <person name="Ryder H.F."/>
            <person name="Williamson S.C."/>
            <person name="Barbeau R.A."/>
            <person name="Hamilton E.P."/>
            <person name="Orias E."/>
        </authorList>
    </citation>
    <scope>NUCLEOTIDE SEQUENCE [LARGE SCALE GENOMIC DNA]</scope>
    <source>
        <strain evidence="14">SB210</strain>
    </source>
</reference>
<name>I7LTZ2_TETTS</name>
<evidence type="ECO:0000256" key="11">
    <source>
        <dbReference type="SAM" id="MobiDB-lite"/>
    </source>
</evidence>
<dbReference type="PANTHER" id="PTHR48103:SF2">
    <property type="entry name" value="MIDASIN"/>
    <property type="match status" value="1"/>
</dbReference>
<dbReference type="SUPFAM" id="SSF52540">
    <property type="entry name" value="P-loop containing nucleoside triphosphate hydrolases"/>
    <property type="match status" value="6"/>
</dbReference>
<evidence type="ECO:0000256" key="7">
    <source>
        <dbReference type="ARBA" id="ARBA00023186"/>
    </source>
</evidence>
<feature type="compositionally biased region" description="Acidic residues" evidence="11">
    <location>
        <begin position="4744"/>
        <end position="4757"/>
    </location>
</feature>
<feature type="compositionally biased region" description="Polar residues" evidence="11">
    <location>
        <begin position="4963"/>
        <end position="4979"/>
    </location>
</feature>
<dbReference type="InterPro" id="IPR003593">
    <property type="entry name" value="AAA+_ATPase"/>
</dbReference>
<protein>
    <recommendedName>
        <fullName evidence="4 9">Midasin</fullName>
    </recommendedName>
</protein>
<dbReference type="Gene3D" id="3.40.50.300">
    <property type="entry name" value="P-loop containing nucleotide triphosphate hydrolases"/>
    <property type="match status" value="6"/>
</dbReference>
<dbReference type="eggNOG" id="KOG1808">
    <property type="taxonomic scope" value="Eukaryota"/>
</dbReference>
<dbReference type="PIRSF" id="PIRSF010340">
    <property type="entry name" value="Midasin"/>
    <property type="match status" value="1"/>
</dbReference>
<evidence type="ECO:0000313" key="13">
    <source>
        <dbReference type="EMBL" id="EAR87566.1"/>
    </source>
</evidence>
<feature type="compositionally biased region" description="Basic and acidic residues" evidence="11">
    <location>
        <begin position="4345"/>
        <end position="4356"/>
    </location>
</feature>
<dbReference type="GO" id="GO:0005654">
    <property type="term" value="C:nucleoplasm"/>
    <property type="evidence" value="ECO:0007669"/>
    <property type="project" value="UniProtKB-SubCell"/>
</dbReference>
<dbReference type="SMART" id="SM00382">
    <property type="entry name" value="AAA"/>
    <property type="match status" value="6"/>
</dbReference>
<feature type="compositionally biased region" description="Basic and acidic residues" evidence="11">
    <location>
        <begin position="5001"/>
        <end position="5011"/>
    </location>
</feature>
<dbReference type="Pfam" id="PF07728">
    <property type="entry name" value="AAA_5"/>
    <property type="match status" value="8"/>
</dbReference>
<evidence type="ECO:0000256" key="3">
    <source>
        <dbReference type="ARBA" id="ARBA00007188"/>
    </source>
</evidence>
<sequence>MESWQEVKAAIKNDWEKFKPYFTGENRFLNQSQFQQSSPLFITQLAFNLIRTNAKSCGWYLLKCGKGILDIIDHATNKSDSFIADKQSRQNVDYFFSQILYSSLPLARQQIISYYKSLKSQYNYDLIQQIRESSDEAEMIERLENLTVLFKYSLEAMRETFDTKELFDYYEGILKNSNNQQLRALYINLIIKLSSDLHKESILEKVYGSDHSTPDYFQNLIQDQAVVQKLFEKLQKMRNNVISSVVNTQSEQQDQESQSKESNGQLNKDDKSSDEDFIVPKRLKVQEQYEGKASASEEQSEEFILVSSESQNIDEVKTALLENNFVVLDGPIGSGKTILLNKIASDMKETTISLFIDSTTDLKSLIGSYVCTENIGQFEWKNGPLIKCMEEGMWLILENLSEASEEVLDGLIRCAHEGKYLLTSQGRSILAHYKFKIIGLGNFSTAKYESKKVFLMNSCKGGYINKKEINEECLKQILKSRFPNVMKQEELIYQKIKNIINYLKNDKNLVKKYTYFSRGLSADKIIKLFKRINFHLLELYGDKGIQNNMLVTEMRKRIFLEVMETMVFAEKEAIYDEKMIYDILEVLELPKEEHQLSVLKHYPEIEATQKAVKIGKLGVLQRSFFGKNLDESEAQTFRSTSNIIYNAYSSRLIEKIASCLAFNEPCLLVGDTGCGKTTMAQHVAEQFRKKIYIYNMNQGSDAIDLIGGFKPIDVRLLLKKILVKYIKHFEKVANLEANKSFIDSLTKLYQSKNYATLIKGMLSSIDGIKQKITKKNLGEEVNQKWMNLEKKLKNLYANKDKIESNLAFHFVEGNLIKAIKQGDWVLIDEINLANNEVLQKLLPIIEGKSLVLYERGDLKEIKRHPMFRIIGCMNPGSDIGKKELPENVRAKFTEIYVHDISEREDILTLVKKKLGSIVEFDVCQKIVDLFMQIKYDSENHQLEDGYNRKTHISLRNLARSLNYIRQNIGLYGPDRTVYDGLYLGFGTALNKNSQVHFEKQLEKLLNISTQKYFDQMLKANIKMTQETVNIFGFQVSKGTLIPKNPEDCEFLVTDTFKKYIVDLLRAISNSDLPVLLEGPTSAGKTSMVKYIAELAGYKCVRVNNHHHTEIEEYIGTYLPDNKGRLVFHEGVLIEAMKQGHWLILDELNLARSEILESLNRLLDDNKELFVNETQTYIKPHHNFRIFATQNPTSYGGRKELSKAFKNRFVQIYFDDISEKDLEQILQKRCVIAPSYCKRLMSILKDLKVFRQRNNFFLGKEGVITVRDLIKWGNREVQSLEDLAIEGYCLLAERLRTNEEREFIQKIIEKHCKVKIHPQQYYESYSKKHFEPLMDQELPFYLQLNQGFKRMACLVLKSLVNNEPVLLIGETGCGKTTLAQLVAFLRKSQLFSINCHQYTESSDFLGSLRPVRNKEQNLHNLEQFLKELNLEASKINPIFDSTLSIDQRVKSISDLSPEQAEKLEYLIVAYETLFEWQDGPLVESMIKGGVFLIDEMNLAEDSVLERLNSVLEPERFLLLPEKSKSEQIVAAQGFIIIATMNPGGDFGKRELSPALRNRFTEIWVEPLTNKNFLNQEEGQKDVVEMIGNFLKIKKVYESEQTRNEIAMKLYEFLRFYNVNFCEKYSLDKKNLTMRDIVALMEFIYRCKNNCSVRDLYYHALNMVVIEPIGFMQLSPSEKNKMTLEIESFIQNQLEQMNIDENEDEKNIEKVRKESAMEIEIPESIQSFVAGPFSIPINQNSKPVDNIAYSISSLKTQSTLEKIVRGLQLDKSILLEGMPGVGKSSIIEYIAAKTQNKLTKISLSEQTDIVDLLGSDLPAASSNEDTSSNKTMKFKWYDGVLLDALKNGYWILLEELNLASQSILEGLNAILDHRGTVFIPEMNMSFTKHPQFRLFATQNPLSLGGGRKGLPASFMNRFTKIYVEDYTNQEYEAILKDIYGEGEGQQQILEGLLRFSKVMETQYYKKINLRDLLRFYEVYQKSEKNIEVAFEIAFGRNDVEKYFQSSIINNDTSLTIQECHAKKKAAWEMDLRVKIPISYSYIDEHNERIGLLNSQRKPLNFLQMMIERCSKYCSSFIVQGKSGSGKNRLVRLLSQLNNNKKLIEFSLNSQTDSSELIGGYDQVDIKRQFSTLNTRVTALLRAYISSNISNKNNITDLQLMTVLKQIETLTKNANSYNQKDMLVGIKEALDLLTNLNVGNMNDEDFLQEYQKSIQLLEELKNKIINDEEQQNINSKKGKNTSTSSGHFEWFYSQIIEAVQNGDWLVLDNVGRANQAVLARLNPLLEWNLNGKREIVITECHNEDQQGISGPEIIRIHPDFRVFFLFDGENDTMNEAIKNKCVEIKIDQYEESKYYSDLQNLFELNMDNEQVPNRVREYILELAMTFMNALFVHRRSMAYSDFGTFVHFLKLIQRGINMNMIDLNLNNIVTTSFKSAYGPKSIKYAINLDGILSNIILSNSDEDQISSNTQRQKAFLSNIPEIVRDSFTQQLEQLLNSCSWSSSLNFSEFPLNRELHRYKALGKALFSNDTQKSNSAENGQNNLDATQKAKIQENFARVILQQCFADYIIQYISGVDASVLRQISQKKYSSEALYQQLVDEFEAIRIRRKVFAATQEFKKTKEFILSNFQKAMQSLNNLSQNINSSNESAFLHAQSVVQCAMLQAIRNIQQLPKIYQLVSQKLNSIISQVTQNSNDQNNQLPEQAKNNIQQVEENIFVCLWRACEYFESMPRSKIQYEQREKVHYLLSSRNVQSIDFSDDLQEMINLRKSFRNMYYLENSKTRLTSMEILALIYNLKKTQNDQNQNEEKTEQQEILEEKQRTEQIFNAFKAEVFKILDSQNKAQQEAQESQNPEQEEVVKKQCANEFEIVIEEEYSRTILKTIPVLASDKGIQYWELKMQEQIENYESSFFDNQCFNEMREFFVFKGIEKFSLADESQNTLSTRENVKLNIVDHIDRPDYYVMRIFQLFKNEITINELVEIFYLAQMKNRNIDSFRLKRCAKVIQDVKLKHLPLLNREINLLRSAINFSLSIKTAEQDQNEEEQEQKELNDLFVLAYVWLLNIFQRVNKNKSKKQNENQQPESTSNIGKNLYKKISQFIQENNVEGIITIQEEILLINEHNNKFLHSLCQRVNDELSILLRQNELLKLGLIIIRLFSINKSYFEIEGFEQRDCLSELLKEDYEFQYEEASYLDKLNDYVSLCVIEKALTNTIDFTETTHTTHIDQLKAQQQTLKNIKKRMIYRGYQGDNITSFSEFFEESIPFIQRIENFLPNLQSLHISSASTLSFEDLRQFIEIKKHIDNWLHISFEKYYAPFSDFLIPLHFGLILVKQYISQILSKSKIKEAQISLISESTQDRIDQFKRILWQKKNIYKLKNCDNILKNIRLNDQLFEDTEGMKEFCAQIMSVASENLMQKEEIDKLAEDDTTKLIKATRQLEKMIVDEYKKETIEEYKEKERQEIQEAFNTFSKDYIHLLQVDLTIQEKIELQQQQQQGANNNNEDNIDEYEEDLEEIKMEELTMGELNAIKQRSLNSIIEILNIYDNCRNKKNILYSDQATVAAVTDNSEKKRSLKSVSSWKDFTFGHKIEYIKISLVQNLFPHDPLSQVLEYSSAFGQVQKTNQFEECMKKKNSMQQLDTSQVQFNVYKDIIPSENVKIFKPVMNLLNSIRRLLHEEEIFENNAVLQNLAILCDYTLEQSVLNTPLNKIITGLQFIAEKVEEWNLSTAKAYSLINEINPIVELLLYWRKLERRCWKFMLSEKDKEIELLDVVMFLKLRNLVVSSNGNNAENRESLFKIVDQFVRTSVMGNFGLRMKGLYYLSYCDVEVQKLGLQELLQQVYKYYMQFYAQYSIALQQNRSEHEKDCEEYVTLAGWESKNYITLKATVDKFQGKVHRIVKRYRDFLQEPINRHIFDPTRNLIFAENYESFRVKYEKVFIEEDSEYQQTEHHIMKYQVQENAEKVIQIGRKLLLQNCLSVPPIKHYKQCQVVEKPDELCAWLYKEQMISQVFERVKDLTQEEVTRNMKFKAVLDIFKYLKSLGFTSYFLNTSQLMGDNTVIYDMRSIKLDTSLLGAELTNYLSQDIHYIEKCYYTTLDKICVLRFNTNYHEDLTKDNIRRGSGFLIEYFYYIKRIYLQLNSLFKNSSSFISFVENLSAISSSSDIHQSKIIILKNYEQIKEEVENFLNKIIFLCSEVKQVVSFIPTSSDMEINSLRTLCETTLASLSSTFNGKLVDIFSYEELISNINKISEKLRANASKASKLGFKDLQVIIQISFRQASSTLLVLQRSLEQSIQEANKEENGESQNLQEEKIIKDLQLFAQGIIKTVQSYKNNLKLIIEDEEEPEEEQAEGAEPKEPVNHSDDASTASVKNHIESDESANTIQKDQQPEFTFIQNEERILKKLNKSIEDFCYKLTQLYESEILKQISKKSYNTIYQMLIIIQLYLKNTILYHTKSVKAQSKFMNLLGIIFYNLVYKGFCQPKNQGDEGAGSDDEDGKYEMKDGTGIGEGKGQENVSKEIEFEEQVLGNKDEEEVPEEEENQDKKEEQKKEDDFEMDQDFKGTTSKPEDMNEEEEDQANKDGDEQFSDVDEDELDFKMWQGDDNKEDEEEEEQEDKQDDKQNRKKEDIEFKSKDKPQGEENDRAKEEEKEKEQQRNIDDFEKTEREEKEDEINEQKNAPEEEEQNIDKEDEDAGKEKNKNDQQEEAEDEDEEGEHDGKEGEQLDPELMKQQMELEEEEEVNDDHQDGGSQEGDLEDDMEDAEDGENNDKIDPLENVSDFENEEDEENLEDENKNTALENDDMDIEEQDQDEQDEEREYPKDIKKNQKQKPKKQEKKFGVEGDDDQIQMEEDQEEAEENKENKQKGQNEEQEDDKKNRNDGQDQDQNNSSNQNKFSLDFLQQIIEKTQPNAKDLQNFFKDLNVVQEQKEDQQNQQQQQQQPQMKEDQFNEEQEFEAFNPQDNIDPEELKNMLATNVSAQEMKNASNIPQEMHNEDQIDQDMPQPQQPPKPEGENQKKEESSYQQPKKNQEKDKKNDGLNKKEKQEQIDFLEEQKNMEEKERAEKEKKKDKNNANQENDENLQESEIPQQNSQLEKNNQKKDEEKIEEEEDENLLSFLENENETVEQKRDRMLKLIQECKNNPEKFQKGQELWQKIENEARYFSVQLCEELKAVLEPTLIASFKGDYKSGKRLNMKKIIPYIASNFRKDKIWLRRNEPSKRTYQILLAIDDSLSMSQQNVGYFALQSMTILSLAMSKMEVGQIGIAAIKDGLQLLHDFNTPLTPADSPFILSQFNFTHSDTNSSDLDLVKFMKSTIETFKEAKGGSKDTHQICFIMSDGRFNKKLVKPLIQEAEENNQLFVFIVLDKSEDKESIMNIKSTSQKYVNGKLQIEMKHYLEDFPYKYYIIVKDVHELSKVLVDILRQYYEMKSNS</sequence>
<feature type="compositionally biased region" description="Basic and acidic residues" evidence="11">
    <location>
        <begin position="4609"/>
        <end position="4658"/>
    </location>
</feature>
<feature type="coiled-coil region" evidence="10">
    <location>
        <begin position="3485"/>
        <end position="3512"/>
    </location>
</feature>
<dbReference type="HOGENOM" id="CLU_000050_0_2_1"/>
<dbReference type="Pfam" id="PF17865">
    <property type="entry name" value="AAA_lid_5"/>
    <property type="match status" value="1"/>
</dbReference>
<keyword evidence="6 9" id="KW-0067">ATP-binding</keyword>
<dbReference type="FunFam" id="3.40.50.300:FF:001368">
    <property type="entry name" value="Midasin"/>
    <property type="match status" value="1"/>
</dbReference>
<dbReference type="FunCoup" id="I7LTZ2">
    <property type="interactions" value="210"/>
</dbReference>
<dbReference type="GeneID" id="7828994"/>
<dbReference type="OMA" id="ILEQWHR"/>
<comment type="similarity">
    <text evidence="3 9">Belongs to the midasin family.</text>
</comment>
<proteinExistence type="inferred from homology"/>
<dbReference type="GO" id="GO:0000055">
    <property type="term" value="P:ribosomal large subunit export from nucleus"/>
    <property type="evidence" value="ECO:0007669"/>
    <property type="project" value="TreeGrafter"/>
</dbReference>
<evidence type="ECO:0000256" key="9">
    <source>
        <dbReference type="PIRNR" id="PIRNR010340"/>
    </source>
</evidence>
<dbReference type="RefSeq" id="XP_001007811.1">
    <property type="nucleotide sequence ID" value="XM_001007811.1"/>
</dbReference>
<feature type="compositionally biased region" description="Acidic residues" evidence="11">
    <location>
        <begin position="4672"/>
        <end position="4685"/>
    </location>
</feature>
<feature type="compositionally biased region" description="Low complexity" evidence="11">
    <location>
        <begin position="4875"/>
        <end position="4887"/>
    </location>
</feature>
<feature type="compositionally biased region" description="Acidic residues" evidence="11">
    <location>
        <begin position="4334"/>
        <end position="4343"/>
    </location>
</feature>
<keyword evidence="5 9" id="KW-0547">Nucleotide-binding</keyword>
<keyword evidence="10" id="KW-0175">Coiled coil</keyword>
<dbReference type="GO" id="GO:0030687">
    <property type="term" value="C:preribosome, large subunit precursor"/>
    <property type="evidence" value="ECO:0007669"/>
    <property type="project" value="TreeGrafter"/>
</dbReference>
<dbReference type="FunFam" id="3.40.50.300:FF:000142">
    <property type="entry name" value="Midasin"/>
    <property type="match status" value="1"/>
</dbReference>
<feature type="compositionally biased region" description="Acidic residues" evidence="11">
    <location>
        <begin position="4576"/>
        <end position="4586"/>
    </location>
</feature>
<dbReference type="Proteomes" id="UP000009168">
    <property type="component" value="Unassembled WGS sequence"/>
</dbReference>
<feature type="compositionally biased region" description="Low complexity" evidence="11">
    <location>
        <begin position="4923"/>
        <end position="4933"/>
    </location>
</feature>
<feature type="compositionally biased region" description="Low complexity" evidence="11">
    <location>
        <begin position="249"/>
        <end position="262"/>
    </location>
</feature>
<evidence type="ECO:0000259" key="12">
    <source>
        <dbReference type="PROSITE" id="PS50234"/>
    </source>
</evidence>
<evidence type="ECO:0000256" key="4">
    <source>
        <dbReference type="ARBA" id="ARBA00017143"/>
    </source>
</evidence>
<feature type="region of interest" description="Disordered" evidence="11">
    <location>
        <begin position="4334"/>
        <end position="4362"/>
    </location>
</feature>
<evidence type="ECO:0000256" key="6">
    <source>
        <dbReference type="ARBA" id="ARBA00022840"/>
    </source>
</evidence>
<dbReference type="InterPro" id="IPR041190">
    <property type="entry name" value="Midasin_AAA_lid_5"/>
</dbReference>
<feature type="compositionally biased region" description="Acidic residues" evidence="11">
    <location>
        <begin position="4790"/>
        <end position="4808"/>
    </location>
</feature>
<dbReference type="FunFam" id="3.40.50.300:FF:001384">
    <property type="entry name" value="Midasin"/>
    <property type="match status" value="1"/>
</dbReference>
<feature type="region of interest" description="Disordered" evidence="11">
    <location>
        <begin position="4478"/>
        <end position="4887"/>
    </location>
</feature>
<dbReference type="PROSITE" id="PS50234">
    <property type="entry name" value="VWFA"/>
    <property type="match status" value="1"/>
</dbReference>
<feature type="region of interest" description="Disordered" evidence="11">
    <location>
        <begin position="246"/>
        <end position="273"/>
    </location>
</feature>
<comment type="subcellular location">
    <subcellularLocation>
        <location evidence="1">Nucleus</location>
        <location evidence="1">Nucleolus</location>
    </subcellularLocation>
    <subcellularLocation>
        <location evidence="2">Nucleus</location>
        <location evidence="2">Nucleoplasm</location>
    </subcellularLocation>
</comment>
<feature type="region of interest" description="Disordered" evidence="11">
    <location>
        <begin position="4916"/>
        <end position="5113"/>
    </location>
</feature>
<dbReference type="GO" id="GO:0000027">
    <property type="term" value="P:ribosomal large subunit assembly"/>
    <property type="evidence" value="ECO:0007669"/>
    <property type="project" value="InterPro"/>
</dbReference>
<feature type="compositionally biased region" description="Acidic residues" evidence="11">
    <location>
        <begin position="4523"/>
        <end position="4533"/>
    </location>
</feature>
<feature type="compositionally biased region" description="Acidic residues" evidence="11">
    <location>
        <begin position="4695"/>
        <end position="4706"/>
    </location>
</feature>
<dbReference type="CDD" id="cd00009">
    <property type="entry name" value="AAA"/>
    <property type="match status" value="2"/>
</dbReference>
<dbReference type="STRING" id="312017.I7LTZ2"/>
<organism evidence="13 14">
    <name type="scientific">Tetrahymena thermophila (strain SB210)</name>
    <dbReference type="NCBI Taxonomy" id="312017"/>
    <lineage>
        <taxon>Eukaryota</taxon>
        <taxon>Sar</taxon>
        <taxon>Alveolata</taxon>
        <taxon>Ciliophora</taxon>
        <taxon>Intramacronucleata</taxon>
        <taxon>Oligohymenophorea</taxon>
        <taxon>Hymenostomatida</taxon>
        <taxon>Tetrahymenina</taxon>
        <taxon>Tetrahymenidae</taxon>
        <taxon>Tetrahymena</taxon>
    </lineage>
</organism>
<accession>I7LTZ2</accession>
<dbReference type="Pfam" id="PF17867">
    <property type="entry name" value="AAA_lid_7"/>
    <property type="match status" value="1"/>
</dbReference>
<dbReference type="InParanoid" id="I7LTZ2"/>
<evidence type="ECO:0000313" key="14">
    <source>
        <dbReference type="Proteomes" id="UP000009168"/>
    </source>
</evidence>
<dbReference type="InterPro" id="IPR002035">
    <property type="entry name" value="VWF_A"/>
</dbReference>
<dbReference type="GO" id="GO:0005524">
    <property type="term" value="F:ATP binding"/>
    <property type="evidence" value="ECO:0007669"/>
    <property type="project" value="UniProtKB-KW"/>
</dbReference>
<dbReference type="InterPro" id="IPR012099">
    <property type="entry name" value="Midasin"/>
</dbReference>
<keyword evidence="14" id="KW-1185">Reference proteome</keyword>
<evidence type="ECO:0000256" key="10">
    <source>
        <dbReference type="SAM" id="Coils"/>
    </source>
</evidence>
<dbReference type="GO" id="GO:0016887">
    <property type="term" value="F:ATP hydrolysis activity"/>
    <property type="evidence" value="ECO:0007669"/>
    <property type="project" value="InterPro"/>
</dbReference>
<dbReference type="InterPro" id="IPR027417">
    <property type="entry name" value="P-loop_NTPase"/>
</dbReference>
<dbReference type="EMBL" id="GG662853">
    <property type="protein sequence ID" value="EAR87566.1"/>
    <property type="molecule type" value="Genomic_DNA"/>
</dbReference>
<gene>
    <name evidence="13" type="ORF">TTHERM_00070730</name>
</gene>